<dbReference type="Proteomes" id="UP000049127">
    <property type="component" value="Unassembled WGS sequence"/>
</dbReference>
<evidence type="ECO:0000313" key="3">
    <source>
        <dbReference type="Proteomes" id="UP000049127"/>
    </source>
</evidence>
<name>A0A0C7R7P6_PARSO</name>
<feature type="region of interest" description="Disordered" evidence="1">
    <location>
        <begin position="244"/>
        <end position="321"/>
    </location>
</feature>
<feature type="compositionally biased region" description="Basic and acidic residues" evidence="1">
    <location>
        <begin position="345"/>
        <end position="378"/>
    </location>
</feature>
<dbReference type="Gene3D" id="2.60.40.3350">
    <property type="match status" value="1"/>
</dbReference>
<dbReference type="EMBL" id="CEKZ01000003">
    <property type="protein sequence ID" value="CEQ04079.1"/>
    <property type="molecule type" value="Genomic_DNA"/>
</dbReference>
<evidence type="ECO:0000256" key="1">
    <source>
        <dbReference type="SAM" id="MobiDB-lite"/>
    </source>
</evidence>
<reference evidence="2 3" key="1">
    <citation type="submission" date="2015-01" db="EMBL/GenBank/DDBJ databases">
        <authorList>
            <person name="Aslett A.Martin."/>
            <person name="De Silva Nishadi"/>
        </authorList>
    </citation>
    <scope>NUCLEOTIDE SEQUENCE [LARGE SCALE GENOMIC DNA]</scope>
    <source>
        <strain evidence="2 3">R28058</strain>
    </source>
</reference>
<feature type="region of interest" description="Disordered" evidence="1">
    <location>
        <begin position="181"/>
        <end position="223"/>
    </location>
</feature>
<proteinExistence type="predicted"/>
<feature type="region of interest" description="Disordered" evidence="1">
    <location>
        <begin position="343"/>
        <end position="378"/>
    </location>
</feature>
<feature type="compositionally biased region" description="Basic and acidic residues" evidence="1">
    <location>
        <begin position="245"/>
        <end position="321"/>
    </location>
</feature>
<gene>
    <name evidence="2" type="ORF">R28058_18121</name>
</gene>
<protein>
    <submittedName>
        <fullName evidence="2">Phage pre-neck appendage-like protein</fullName>
    </submittedName>
</protein>
<organism evidence="2 3">
    <name type="scientific">Paraclostridium sordellii</name>
    <name type="common">Clostridium sordellii</name>
    <dbReference type="NCBI Taxonomy" id="1505"/>
    <lineage>
        <taxon>Bacteria</taxon>
        <taxon>Bacillati</taxon>
        <taxon>Bacillota</taxon>
        <taxon>Clostridia</taxon>
        <taxon>Peptostreptococcales</taxon>
        <taxon>Peptostreptococcaceae</taxon>
        <taxon>Paraclostridium</taxon>
    </lineage>
</organism>
<accession>A0A0C7R7P6</accession>
<dbReference type="AlphaFoldDB" id="A0A0C7R7P6"/>
<dbReference type="OrthoDB" id="10021359at2"/>
<dbReference type="RefSeq" id="WP_055342143.1">
    <property type="nucleotide sequence ID" value="NZ_CEKZ01000003.1"/>
</dbReference>
<sequence length="1012" mass="115738">MLNRKYNLKLDLQFRCNNSNMEFNQFDKNTSDFFMQVNRSGKDVDLSKSLVTLMVIKPNGSVDSQFLEIGENGVYANLKPSLKDVPGDYQCKAIITMKDETVIPKQVFTYTVNEDKFLAAFNSNMSANEDYSLLTDILGRLSSIETDEQQRQVNEAERILNEEARQVSENARVEAELVREHNDADREKAEATREFNEHSRKSTESSRVKAELARAESEGNRVDAETVRVEAEKLRVESYAFMTSDEERRRNEENARIEAESLRNQAEKTRVNEESQRRTTEQARVLKEYERNSKELERESNESERKVNEDERVQAETNRSDRYNNFITDAESAVSNFKAYTSTAKQEEETRKSNELTRIESEDRRVSNETKRISDENTRKANEVKRVEAETNRQSRFNAKISEVDSKVVEVNVAKDTVIANTKEAINTMKEDVANAIAAGTQDLEVKEARKDLKGKTHESLNLRISSEFEGLKESQDMAYATDKGYLVCKETKNGTVKDLKISGRSLVNPCNPIVKSKTVGTDMSFTICNFDFIAGREYTLFIKFNNNTATSVNSNDLFLCQTSLSYDNNISVSEAKGWFYRKITAKANESKWVMGARTSFNGTVECSDFMILEGDHTQNPPSYFEGIASVGNGVDKIEVSSVKADGNILTTQEVFKATQSDVVINGGDFSIISKQENTWGYITLRNIKVEKNTKYYIKCDELIAPQFSRLYITDGGTNKLFDKWGNIDTEYYEFTTNDSGIIFLGLYANDGKKPASTTVYKNLRIVKKQQEYQAYKEDKKPILFKDTDGTFKPVKELRGLTEVCDTIELHADGKYYYHQRTVKNVLNGGEVEKWFRYENVEILTKTYTIKLADTIKVRGRVLCDRFTYVPWDKFIVDSVNYISHVGTNHIYITHNESASVEVFKQWLQTNPITVITELAEEKVFEVNPLFLEAFEGETMVSVDSGVIHAPMEFKLTSSLPNLVSLNQKRIKELENQMVTMFKSVLNGDMRTLAETIYPEDFIEENRPMLLI</sequence>
<evidence type="ECO:0000313" key="2">
    <source>
        <dbReference type="EMBL" id="CEQ04079.1"/>
    </source>
</evidence>